<keyword evidence="2" id="KW-0238">DNA-binding</keyword>
<reference evidence="5 6" key="1">
    <citation type="submission" date="2006-06" db="EMBL/GenBank/DDBJ databases">
        <authorList>
            <person name="Moran M.A."/>
            <person name="Ferriera S."/>
            <person name="Johnson J."/>
            <person name="Kravitz S."/>
            <person name="Beeson K."/>
            <person name="Sutton G."/>
            <person name="Rogers Y.-H."/>
            <person name="Friedman R."/>
            <person name="Frazier M."/>
            <person name="Venter J.C."/>
        </authorList>
    </citation>
    <scope>NUCLEOTIDE SEQUENCE [LARGE SCALE GENOMIC DNA]</scope>
    <source>
        <strain evidence="5 6">E-37</strain>
    </source>
</reference>
<evidence type="ECO:0000256" key="3">
    <source>
        <dbReference type="ARBA" id="ARBA00023163"/>
    </source>
</evidence>
<evidence type="ECO:0000313" key="6">
    <source>
        <dbReference type="Proteomes" id="UP000005713"/>
    </source>
</evidence>
<dbReference type="Gene3D" id="1.20.120.530">
    <property type="entry name" value="GntR ligand-binding domain-like"/>
    <property type="match status" value="1"/>
</dbReference>
<dbReference type="OrthoDB" id="8114900at2"/>
<evidence type="ECO:0000256" key="1">
    <source>
        <dbReference type="ARBA" id="ARBA00023015"/>
    </source>
</evidence>
<keyword evidence="6" id="KW-1185">Reference proteome</keyword>
<dbReference type="EMBL" id="AAYA01000013">
    <property type="protein sequence ID" value="EBA06682.1"/>
    <property type="molecule type" value="Genomic_DNA"/>
</dbReference>
<dbReference type="PANTHER" id="PTHR43537">
    <property type="entry name" value="TRANSCRIPTIONAL REGULATOR, GNTR FAMILY"/>
    <property type="match status" value="1"/>
</dbReference>
<dbReference type="CDD" id="cd07377">
    <property type="entry name" value="WHTH_GntR"/>
    <property type="match status" value="1"/>
</dbReference>
<keyword evidence="3" id="KW-0804">Transcription</keyword>
<dbReference type="AlphaFoldDB" id="A3K7R0"/>
<dbReference type="SUPFAM" id="SSF46785">
    <property type="entry name" value="Winged helix' DNA-binding domain"/>
    <property type="match status" value="1"/>
</dbReference>
<evidence type="ECO:0000256" key="2">
    <source>
        <dbReference type="ARBA" id="ARBA00023125"/>
    </source>
</evidence>
<dbReference type="SMART" id="SM00345">
    <property type="entry name" value="HTH_GNTR"/>
    <property type="match status" value="1"/>
</dbReference>
<dbReference type="InterPro" id="IPR036388">
    <property type="entry name" value="WH-like_DNA-bd_sf"/>
</dbReference>
<dbReference type="Gene3D" id="1.10.10.10">
    <property type="entry name" value="Winged helix-like DNA-binding domain superfamily/Winged helix DNA-binding domain"/>
    <property type="match status" value="1"/>
</dbReference>
<sequence>MTSDTDDRPRAAPKKRGILREKAFEDLKSAILSGTLQRGERLSEARLMTDLGIGRTPLREALNRLEREGLVVSQPNSGYSVSNLDIDAVCQLLVVREGLDAMAAEIACETATAEDLSELAGVMADIDALDACHSEEPKVLARDLELGIKVHEVILAATRNEPLIEITQRVYDQLRLALWVEVRWVNQWTRAVAEHRAIVDAMLARDTPRAVEAARAHIRVSRANMLTIRDIAKARREAGAKRAARQD</sequence>
<feature type="domain" description="HTH gntR-type" evidence="4">
    <location>
        <begin position="17"/>
        <end position="84"/>
    </location>
</feature>
<keyword evidence="1" id="KW-0805">Transcription regulation</keyword>
<evidence type="ECO:0000313" key="5">
    <source>
        <dbReference type="EMBL" id="EBA06682.1"/>
    </source>
</evidence>
<dbReference type="eggNOG" id="COG1802">
    <property type="taxonomic scope" value="Bacteria"/>
</dbReference>
<organism evidence="5 6">
    <name type="scientific">Sagittula stellata (strain ATCC 700073 / DSM 11524 / E-37)</name>
    <dbReference type="NCBI Taxonomy" id="388399"/>
    <lineage>
        <taxon>Bacteria</taxon>
        <taxon>Pseudomonadati</taxon>
        <taxon>Pseudomonadota</taxon>
        <taxon>Alphaproteobacteria</taxon>
        <taxon>Rhodobacterales</taxon>
        <taxon>Roseobacteraceae</taxon>
        <taxon>Sagittula</taxon>
    </lineage>
</organism>
<protein>
    <submittedName>
        <fullName evidence="5">Probable transcriptional regulator protein</fullName>
    </submittedName>
</protein>
<proteinExistence type="predicted"/>
<dbReference type="PANTHER" id="PTHR43537:SF5">
    <property type="entry name" value="UXU OPERON TRANSCRIPTIONAL REGULATOR"/>
    <property type="match status" value="1"/>
</dbReference>
<dbReference type="PROSITE" id="PS50949">
    <property type="entry name" value="HTH_GNTR"/>
    <property type="match status" value="1"/>
</dbReference>
<dbReference type="RefSeq" id="WP_005861825.1">
    <property type="nucleotide sequence ID" value="NZ_AAYA01000013.1"/>
</dbReference>
<gene>
    <name evidence="5" type="ORF">SSE37_02305</name>
</gene>
<comment type="caution">
    <text evidence="5">The sequence shown here is derived from an EMBL/GenBank/DDBJ whole genome shotgun (WGS) entry which is preliminary data.</text>
</comment>
<dbReference type="Pfam" id="PF00392">
    <property type="entry name" value="GntR"/>
    <property type="match status" value="1"/>
</dbReference>
<evidence type="ECO:0000259" key="4">
    <source>
        <dbReference type="PROSITE" id="PS50949"/>
    </source>
</evidence>
<dbReference type="InterPro" id="IPR011711">
    <property type="entry name" value="GntR_C"/>
</dbReference>
<dbReference type="Proteomes" id="UP000005713">
    <property type="component" value="Unassembled WGS sequence"/>
</dbReference>
<name>A3K7R0_SAGS3</name>
<dbReference type="InterPro" id="IPR036390">
    <property type="entry name" value="WH_DNA-bd_sf"/>
</dbReference>
<dbReference type="SUPFAM" id="SSF48008">
    <property type="entry name" value="GntR ligand-binding domain-like"/>
    <property type="match status" value="1"/>
</dbReference>
<dbReference type="PRINTS" id="PR00035">
    <property type="entry name" value="HTHGNTR"/>
</dbReference>
<dbReference type="InterPro" id="IPR008920">
    <property type="entry name" value="TF_FadR/GntR_C"/>
</dbReference>
<dbReference type="InterPro" id="IPR000524">
    <property type="entry name" value="Tscrpt_reg_HTH_GntR"/>
</dbReference>
<dbReference type="GO" id="GO:0003677">
    <property type="term" value="F:DNA binding"/>
    <property type="evidence" value="ECO:0007669"/>
    <property type="project" value="UniProtKB-KW"/>
</dbReference>
<dbReference type="SMART" id="SM00895">
    <property type="entry name" value="FCD"/>
    <property type="match status" value="1"/>
</dbReference>
<dbReference type="GO" id="GO:0003700">
    <property type="term" value="F:DNA-binding transcription factor activity"/>
    <property type="evidence" value="ECO:0007669"/>
    <property type="project" value="InterPro"/>
</dbReference>
<dbReference type="Pfam" id="PF07729">
    <property type="entry name" value="FCD"/>
    <property type="match status" value="1"/>
</dbReference>
<accession>A3K7R0</accession>